<evidence type="ECO:0000313" key="1">
    <source>
        <dbReference type="EMBL" id="GAA3158506.1"/>
    </source>
</evidence>
<proteinExistence type="predicted"/>
<gene>
    <name evidence="1" type="ORF">GCM10010466_56570</name>
</gene>
<dbReference type="RefSeq" id="WP_344864770.1">
    <property type="nucleotide sequence ID" value="NZ_BAAAUT010000059.1"/>
</dbReference>
<dbReference type="Proteomes" id="UP001500320">
    <property type="component" value="Unassembled WGS sequence"/>
</dbReference>
<name>A0ABP6NUP4_9ACTN</name>
<accession>A0ABP6NUP4</accession>
<dbReference type="EMBL" id="BAAAUT010000059">
    <property type="protein sequence ID" value="GAA3158506.1"/>
    <property type="molecule type" value="Genomic_DNA"/>
</dbReference>
<comment type="caution">
    <text evidence="1">The sequence shown here is derived from an EMBL/GenBank/DDBJ whole genome shotgun (WGS) entry which is preliminary data.</text>
</comment>
<reference evidence="2" key="1">
    <citation type="journal article" date="2019" name="Int. J. Syst. Evol. Microbiol.">
        <title>The Global Catalogue of Microorganisms (GCM) 10K type strain sequencing project: providing services to taxonomists for standard genome sequencing and annotation.</title>
        <authorList>
            <consortium name="The Broad Institute Genomics Platform"/>
            <consortium name="The Broad Institute Genome Sequencing Center for Infectious Disease"/>
            <person name="Wu L."/>
            <person name="Ma J."/>
        </authorList>
    </citation>
    <scope>NUCLEOTIDE SEQUENCE [LARGE SCALE GENOMIC DNA]</scope>
    <source>
        <strain evidence="2">JCM 9373</strain>
    </source>
</reference>
<keyword evidence="2" id="KW-1185">Reference proteome</keyword>
<organism evidence="1 2">
    <name type="scientific">Planomonospora alba</name>
    <dbReference type="NCBI Taxonomy" id="161354"/>
    <lineage>
        <taxon>Bacteria</taxon>
        <taxon>Bacillati</taxon>
        <taxon>Actinomycetota</taxon>
        <taxon>Actinomycetes</taxon>
        <taxon>Streptosporangiales</taxon>
        <taxon>Streptosporangiaceae</taxon>
        <taxon>Planomonospora</taxon>
    </lineage>
</organism>
<evidence type="ECO:0000313" key="2">
    <source>
        <dbReference type="Proteomes" id="UP001500320"/>
    </source>
</evidence>
<protein>
    <submittedName>
        <fullName evidence="1">Uncharacterized protein</fullName>
    </submittedName>
</protein>
<sequence length="99" mass="10596">MTGDRHADLIARAAGVCQCRTGTAVACERPHASTGGTCIVAHTLQRPLHIVPRTDTRPERAATLPAEDFTTLCDACHAGLLTARRRARARVVPVPEALF</sequence>